<protein>
    <submittedName>
        <fullName evidence="1">Uncharacterized protein</fullName>
    </submittedName>
</protein>
<name>A0A0R1XEQ7_9LACO</name>
<accession>A0A0R1XEQ7</accession>
<dbReference type="Proteomes" id="UP000050949">
    <property type="component" value="Unassembled WGS sequence"/>
</dbReference>
<evidence type="ECO:0000313" key="2">
    <source>
        <dbReference type="Proteomes" id="UP000050949"/>
    </source>
</evidence>
<organism evidence="1 2">
    <name type="scientific">Schleiferilactobacillus harbinensis DSM 16991</name>
    <dbReference type="NCBI Taxonomy" id="1122147"/>
    <lineage>
        <taxon>Bacteria</taxon>
        <taxon>Bacillati</taxon>
        <taxon>Bacillota</taxon>
        <taxon>Bacilli</taxon>
        <taxon>Lactobacillales</taxon>
        <taxon>Lactobacillaceae</taxon>
        <taxon>Schleiferilactobacillus</taxon>
    </lineage>
</organism>
<dbReference type="OrthoDB" id="2292110at2"/>
<evidence type="ECO:0000313" key="1">
    <source>
        <dbReference type="EMBL" id="KRM26425.1"/>
    </source>
</evidence>
<dbReference type="AlphaFoldDB" id="A0A0R1XEQ7"/>
<reference evidence="1 2" key="1">
    <citation type="journal article" date="2015" name="Genome Announc.">
        <title>Expanding the biotechnology potential of lactobacilli through comparative genomics of 213 strains and associated genera.</title>
        <authorList>
            <person name="Sun Z."/>
            <person name="Harris H.M."/>
            <person name="McCann A."/>
            <person name="Guo C."/>
            <person name="Argimon S."/>
            <person name="Zhang W."/>
            <person name="Yang X."/>
            <person name="Jeffery I.B."/>
            <person name="Cooney J.C."/>
            <person name="Kagawa T.F."/>
            <person name="Liu W."/>
            <person name="Song Y."/>
            <person name="Salvetti E."/>
            <person name="Wrobel A."/>
            <person name="Rasinkangas P."/>
            <person name="Parkhill J."/>
            <person name="Rea M.C."/>
            <person name="O'Sullivan O."/>
            <person name="Ritari J."/>
            <person name="Douillard F.P."/>
            <person name="Paul Ross R."/>
            <person name="Yang R."/>
            <person name="Briner A.E."/>
            <person name="Felis G.E."/>
            <person name="de Vos W.M."/>
            <person name="Barrangou R."/>
            <person name="Klaenhammer T.R."/>
            <person name="Caufield P.W."/>
            <person name="Cui Y."/>
            <person name="Zhang H."/>
            <person name="O'Toole P.W."/>
        </authorList>
    </citation>
    <scope>NUCLEOTIDE SEQUENCE [LARGE SCALE GENOMIC DNA]</scope>
    <source>
        <strain evidence="1 2">DSM 16991</strain>
    </source>
</reference>
<dbReference type="PATRIC" id="fig|1122147.4.peg.14"/>
<proteinExistence type="predicted"/>
<sequence length="127" mass="14302">MADSDKKDTAKEQAPKIEIKDDVKALGKILMSRGYITEKDTANMKDAVYAKALAKAIDKEVRSEEEDPFIQFESFDYQNGVIKNIIFNMDIIKNRDAAMDTLSAELGLKEIKITKQAEEEINEIGNV</sequence>
<dbReference type="EMBL" id="AZFW01000074">
    <property type="protein sequence ID" value="KRM26425.1"/>
    <property type="molecule type" value="Genomic_DNA"/>
</dbReference>
<dbReference type="eggNOG" id="ENOG5030AFM">
    <property type="taxonomic scope" value="Bacteria"/>
</dbReference>
<comment type="caution">
    <text evidence="1">The sequence shown here is derived from an EMBL/GenBank/DDBJ whole genome shotgun (WGS) entry which is preliminary data.</text>
</comment>
<gene>
    <name evidence="1" type="ORF">FC91_GL000015</name>
</gene>
<dbReference type="RefSeq" id="WP_051225452.1">
    <property type="nucleotide sequence ID" value="NZ_AUEH01000059.1"/>
</dbReference>